<evidence type="ECO:0008006" key="3">
    <source>
        <dbReference type="Google" id="ProtNLM"/>
    </source>
</evidence>
<reference evidence="1" key="1">
    <citation type="submission" date="2022-10" db="EMBL/GenBank/DDBJ databases">
        <title>Completed Genome Sequence of two octocoral isolated bacterium, Endozoicomonas euniceicola EF212T and Endozoicomonas gorgoniicola PS125T.</title>
        <authorList>
            <person name="Chiou Y.-J."/>
            <person name="Chen Y.-H."/>
        </authorList>
    </citation>
    <scope>NUCLEOTIDE SEQUENCE</scope>
    <source>
        <strain evidence="1">EF212</strain>
    </source>
</reference>
<evidence type="ECO:0000313" key="1">
    <source>
        <dbReference type="EMBL" id="UYM14263.1"/>
    </source>
</evidence>
<accession>A0ABY6GQ94</accession>
<proteinExistence type="predicted"/>
<dbReference type="InterPro" id="IPR013320">
    <property type="entry name" value="ConA-like_dom_sf"/>
</dbReference>
<keyword evidence="2" id="KW-1185">Reference proteome</keyword>
<dbReference type="EMBL" id="CP103300">
    <property type="protein sequence ID" value="UYM14263.1"/>
    <property type="molecule type" value="Genomic_DNA"/>
</dbReference>
<sequence>MSRRGLYPCVSPVVNSGRFKSIGKVWTPNYNGVNSYVEIPEWKPVGDYRVVMVVSISIHKNHHTVFDSRIDENDSEFWSDSSGVITWRPSKTPDIRLRSKRVAESTSLNVCVERVGDTYTLTVDGESTSHTEQNISPNANRIDGFGGFNPNNAHMLGQIHSIRLTDLENSSNSRYYESIIRSDEAPKTAILEDRYCNPVKQTLSTDSSSSVKVEATGDFFRLERLNASGQYAGVELLSVVASGTLLKITVTNFSGSNSDKLVAYLGNKYINIYRDGEYLYYFTDTGKLSFIFDESRQLGYAVTANIVVEAITHGQLINFGTSEPWVELKQ</sequence>
<name>A0ABY6GQ94_9GAMM</name>
<dbReference type="RefSeq" id="WP_262595666.1">
    <property type="nucleotide sequence ID" value="NZ_CP103300.1"/>
</dbReference>
<dbReference type="Proteomes" id="UP001163255">
    <property type="component" value="Chromosome"/>
</dbReference>
<gene>
    <name evidence="1" type="ORF">NX720_15300</name>
</gene>
<organism evidence="1 2">
    <name type="scientific">Endozoicomonas euniceicola</name>
    <dbReference type="NCBI Taxonomy" id="1234143"/>
    <lineage>
        <taxon>Bacteria</taxon>
        <taxon>Pseudomonadati</taxon>
        <taxon>Pseudomonadota</taxon>
        <taxon>Gammaproteobacteria</taxon>
        <taxon>Oceanospirillales</taxon>
        <taxon>Endozoicomonadaceae</taxon>
        <taxon>Endozoicomonas</taxon>
    </lineage>
</organism>
<evidence type="ECO:0000313" key="2">
    <source>
        <dbReference type="Proteomes" id="UP001163255"/>
    </source>
</evidence>
<protein>
    <recommendedName>
        <fullName evidence="3">Concanavalin A-like lectin/glucanase superfamily protein</fullName>
    </recommendedName>
</protein>
<dbReference type="SUPFAM" id="SSF49899">
    <property type="entry name" value="Concanavalin A-like lectins/glucanases"/>
    <property type="match status" value="1"/>
</dbReference>